<organism evidence="5 6">
    <name type="scientific">Dactylosporangium darangshiense</name>
    <dbReference type="NCBI Taxonomy" id="579108"/>
    <lineage>
        <taxon>Bacteria</taxon>
        <taxon>Bacillati</taxon>
        <taxon>Actinomycetota</taxon>
        <taxon>Actinomycetes</taxon>
        <taxon>Micromonosporales</taxon>
        <taxon>Micromonosporaceae</taxon>
        <taxon>Dactylosporangium</taxon>
    </lineage>
</organism>
<evidence type="ECO:0000256" key="3">
    <source>
        <dbReference type="ARBA" id="ARBA00023121"/>
    </source>
</evidence>
<dbReference type="InterPro" id="IPR038261">
    <property type="entry name" value="GPP34-like_sf"/>
</dbReference>
<dbReference type="Pfam" id="PF05719">
    <property type="entry name" value="GPP34"/>
    <property type="match status" value="1"/>
</dbReference>
<protein>
    <recommendedName>
        <fullName evidence="7">Golgi phosphoprotein 3</fullName>
    </recommendedName>
</protein>
<keyword evidence="4" id="KW-0472">Membrane</keyword>
<evidence type="ECO:0008006" key="7">
    <source>
        <dbReference type="Google" id="ProtNLM"/>
    </source>
</evidence>
<evidence type="ECO:0000313" key="6">
    <source>
        <dbReference type="Proteomes" id="UP001500620"/>
    </source>
</evidence>
<dbReference type="Gene3D" id="1.10.3630.10">
    <property type="entry name" value="yeast vps74-n-term truncation variant domain like"/>
    <property type="match status" value="1"/>
</dbReference>
<sequence>MQPRPPLFAEYFLLAHDGYSGRPHIDAALLGAGVAGALLGELALAGHIRLGDGAVRVTGTPPDPVGASTADTLRGAEHGAERWIELLASAAYAMVGDDLVRAGVVRRPPPRRLERLAGRTGLAAARPRYVAADALAAAAPRILLRHAADLTGAVGGFPIRVDERTRALAALAVATGLEPVVADAANRAALGRLRAMAAAVTGDAHTVAEAVGAAAARIALTPRRGT</sequence>
<dbReference type="EMBL" id="BAABAT010000056">
    <property type="protein sequence ID" value="GAA4262823.1"/>
    <property type="molecule type" value="Genomic_DNA"/>
</dbReference>
<comment type="subcellular location">
    <subcellularLocation>
        <location evidence="1">Golgi apparatus membrane</location>
        <topology evidence="1">Peripheral membrane protein</topology>
        <orientation evidence="1">Cytoplasmic side</orientation>
    </subcellularLocation>
</comment>
<keyword evidence="2" id="KW-0333">Golgi apparatus</keyword>
<accession>A0ABP8DS53</accession>
<evidence type="ECO:0000256" key="1">
    <source>
        <dbReference type="ARBA" id="ARBA00004255"/>
    </source>
</evidence>
<dbReference type="RefSeq" id="WP_345140809.1">
    <property type="nucleotide sequence ID" value="NZ_BAABAT010000056.1"/>
</dbReference>
<name>A0ABP8DS53_9ACTN</name>
<evidence type="ECO:0000256" key="4">
    <source>
        <dbReference type="ARBA" id="ARBA00023136"/>
    </source>
</evidence>
<evidence type="ECO:0000313" key="5">
    <source>
        <dbReference type="EMBL" id="GAA4262823.1"/>
    </source>
</evidence>
<gene>
    <name evidence="5" type="ORF">GCM10022255_101800</name>
</gene>
<comment type="caution">
    <text evidence="5">The sequence shown here is derived from an EMBL/GenBank/DDBJ whole genome shotgun (WGS) entry which is preliminary data.</text>
</comment>
<keyword evidence="3" id="KW-0446">Lipid-binding</keyword>
<dbReference type="InterPro" id="IPR008628">
    <property type="entry name" value="GPP34-like"/>
</dbReference>
<dbReference type="Proteomes" id="UP001500620">
    <property type="component" value="Unassembled WGS sequence"/>
</dbReference>
<evidence type="ECO:0000256" key="2">
    <source>
        <dbReference type="ARBA" id="ARBA00023034"/>
    </source>
</evidence>
<reference evidence="6" key="1">
    <citation type="journal article" date="2019" name="Int. J. Syst. Evol. Microbiol.">
        <title>The Global Catalogue of Microorganisms (GCM) 10K type strain sequencing project: providing services to taxonomists for standard genome sequencing and annotation.</title>
        <authorList>
            <consortium name="The Broad Institute Genomics Platform"/>
            <consortium name="The Broad Institute Genome Sequencing Center for Infectious Disease"/>
            <person name="Wu L."/>
            <person name="Ma J."/>
        </authorList>
    </citation>
    <scope>NUCLEOTIDE SEQUENCE [LARGE SCALE GENOMIC DNA]</scope>
    <source>
        <strain evidence="6">JCM 17441</strain>
    </source>
</reference>
<keyword evidence="6" id="KW-1185">Reference proteome</keyword>
<proteinExistence type="predicted"/>